<feature type="domain" description="PDZ" evidence="2">
    <location>
        <begin position="14"/>
        <end position="96"/>
    </location>
</feature>
<dbReference type="PROSITE" id="PS50106">
    <property type="entry name" value="PDZ"/>
    <property type="match status" value="1"/>
</dbReference>
<feature type="region of interest" description="Disordered" evidence="1">
    <location>
        <begin position="126"/>
        <end position="283"/>
    </location>
</feature>
<feature type="compositionally biased region" description="Basic and acidic residues" evidence="1">
    <location>
        <begin position="133"/>
        <end position="154"/>
    </location>
</feature>
<proteinExistence type="predicted"/>
<evidence type="ECO:0000259" key="2">
    <source>
        <dbReference type="PROSITE" id="PS50106"/>
    </source>
</evidence>
<feature type="compositionally biased region" description="Basic and acidic residues" evidence="1">
    <location>
        <begin position="167"/>
        <end position="194"/>
    </location>
</feature>
<feature type="compositionally biased region" description="Polar residues" evidence="1">
    <location>
        <begin position="213"/>
        <end position="223"/>
    </location>
</feature>
<evidence type="ECO:0000256" key="1">
    <source>
        <dbReference type="SAM" id="MobiDB-lite"/>
    </source>
</evidence>
<dbReference type="Pfam" id="PF00595">
    <property type="entry name" value="PDZ"/>
    <property type="match status" value="1"/>
</dbReference>
<accession>A0AAV6UEG1</accession>
<dbReference type="SMART" id="SM00228">
    <property type="entry name" value="PDZ"/>
    <property type="match status" value="1"/>
</dbReference>
<reference evidence="3 4" key="1">
    <citation type="journal article" date="2022" name="Nat. Ecol. Evol.">
        <title>A masculinizing supergene underlies an exaggerated male reproductive morph in a spider.</title>
        <authorList>
            <person name="Hendrickx F."/>
            <person name="De Corte Z."/>
            <person name="Sonet G."/>
            <person name="Van Belleghem S.M."/>
            <person name="Kostlbacher S."/>
            <person name="Vangestel C."/>
        </authorList>
    </citation>
    <scope>NUCLEOTIDE SEQUENCE [LARGE SCALE GENOMIC DNA]</scope>
    <source>
        <strain evidence="3">W744_W776</strain>
    </source>
</reference>
<protein>
    <recommendedName>
        <fullName evidence="2">PDZ domain-containing protein</fullName>
    </recommendedName>
</protein>
<feature type="compositionally biased region" description="Basic and acidic residues" evidence="1">
    <location>
        <begin position="246"/>
        <end position="259"/>
    </location>
</feature>
<dbReference type="AlphaFoldDB" id="A0AAV6UEG1"/>
<name>A0AAV6UEG1_9ARAC</name>
<dbReference type="InterPro" id="IPR001478">
    <property type="entry name" value="PDZ"/>
</dbReference>
<sequence length="283" mass="30805">MHSPTKRCWPTTILVRLMKHSTNGLGIVVSPKHQNSGLIIADLIRGSDAVKTGLLKPGDTILKVNNRYLDNLPYDDCLKCLQELPVEVEVEILVKVPSGYTTRLVTTFSDDGVARTSRVTNLIPGCESPSAQRKRESVMSEKAGVEGHANEDGSPRIANLESPVVQTRRESLGRRESLTDESVRRLKASFEGHASDGSGQGMNNLMLNPEPPVNQTLKGSATDDNARRHKNKFEEQGFGNGSGQRNGKDGKPDALHLPEIRQNGNGVRASLDSPERPATLTAK</sequence>
<keyword evidence="4" id="KW-1185">Reference proteome</keyword>
<dbReference type="SUPFAM" id="SSF50156">
    <property type="entry name" value="PDZ domain-like"/>
    <property type="match status" value="1"/>
</dbReference>
<dbReference type="Gene3D" id="2.30.42.10">
    <property type="match status" value="1"/>
</dbReference>
<evidence type="ECO:0000313" key="3">
    <source>
        <dbReference type="EMBL" id="KAG8182790.1"/>
    </source>
</evidence>
<dbReference type="InterPro" id="IPR036034">
    <property type="entry name" value="PDZ_sf"/>
</dbReference>
<organism evidence="3 4">
    <name type="scientific">Oedothorax gibbosus</name>
    <dbReference type="NCBI Taxonomy" id="931172"/>
    <lineage>
        <taxon>Eukaryota</taxon>
        <taxon>Metazoa</taxon>
        <taxon>Ecdysozoa</taxon>
        <taxon>Arthropoda</taxon>
        <taxon>Chelicerata</taxon>
        <taxon>Arachnida</taxon>
        <taxon>Araneae</taxon>
        <taxon>Araneomorphae</taxon>
        <taxon>Entelegynae</taxon>
        <taxon>Araneoidea</taxon>
        <taxon>Linyphiidae</taxon>
        <taxon>Erigoninae</taxon>
        <taxon>Oedothorax</taxon>
    </lineage>
</organism>
<dbReference type="EMBL" id="JAFNEN010000448">
    <property type="protein sequence ID" value="KAG8182790.1"/>
    <property type="molecule type" value="Genomic_DNA"/>
</dbReference>
<comment type="caution">
    <text evidence="3">The sequence shown here is derived from an EMBL/GenBank/DDBJ whole genome shotgun (WGS) entry which is preliminary data.</text>
</comment>
<gene>
    <name evidence="3" type="ORF">JTE90_018663</name>
</gene>
<dbReference type="Proteomes" id="UP000827092">
    <property type="component" value="Unassembled WGS sequence"/>
</dbReference>
<evidence type="ECO:0000313" key="4">
    <source>
        <dbReference type="Proteomes" id="UP000827092"/>
    </source>
</evidence>